<evidence type="ECO:0000313" key="3">
    <source>
        <dbReference type="Proteomes" id="UP001374535"/>
    </source>
</evidence>
<keyword evidence="1" id="KW-0812">Transmembrane</keyword>
<reference evidence="2 3" key="1">
    <citation type="journal article" date="2023" name="Life. Sci Alliance">
        <title>Evolutionary insights into 3D genome organization and epigenetic landscape of Vigna mungo.</title>
        <authorList>
            <person name="Junaid A."/>
            <person name="Singh B."/>
            <person name="Bhatia S."/>
        </authorList>
    </citation>
    <scope>NUCLEOTIDE SEQUENCE [LARGE SCALE GENOMIC DNA]</scope>
    <source>
        <strain evidence="2">Urdbean</strain>
    </source>
</reference>
<feature type="transmembrane region" description="Helical" evidence="1">
    <location>
        <begin position="63"/>
        <end position="83"/>
    </location>
</feature>
<dbReference type="Proteomes" id="UP001374535">
    <property type="component" value="Chromosome 2"/>
</dbReference>
<name>A0AAQ3P127_VIGMU</name>
<protein>
    <submittedName>
        <fullName evidence="2">Uncharacterized protein</fullName>
    </submittedName>
</protein>
<proteinExistence type="predicted"/>
<dbReference type="EMBL" id="CP144699">
    <property type="protein sequence ID" value="WVZ19784.1"/>
    <property type="molecule type" value="Genomic_DNA"/>
</dbReference>
<accession>A0AAQ3P127</accession>
<organism evidence="2 3">
    <name type="scientific">Vigna mungo</name>
    <name type="common">Black gram</name>
    <name type="synonym">Phaseolus mungo</name>
    <dbReference type="NCBI Taxonomy" id="3915"/>
    <lineage>
        <taxon>Eukaryota</taxon>
        <taxon>Viridiplantae</taxon>
        <taxon>Streptophyta</taxon>
        <taxon>Embryophyta</taxon>
        <taxon>Tracheophyta</taxon>
        <taxon>Spermatophyta</taxon>
        <taxon>Magnoliopsida</taxon>
        <taxon>eudicotyledons</taxon>
        <taxon>Gunneridae</taxon>
        <taxon>Pentapetalae</taxon>
        <taxon>rosids</taxon>
        <taxon>fabids</taxon>
        <taxon>Fabales</taxon>
        <taxon>Fabaceae</taxon>
        <taxon>Papilionoideae</taxon>
        <taxon>50 kb inversion clade</taxon>
        <taxon>NPAAA clade</taxon>
        <taxon>indigoferoid/millettioid clade</taxon>
        <taxon>Phaseoleae</taxon>
        <taxon>Vigna</taxon>
    </lineage>
</organism>
<evidence type="ECO:0000313" key="2">
    <source>
        <dbReference type="EMBL" id="WVZ19784.1"/>
    </source>
</evidence>
<dbReference type="AlphaFoldDB" id="A0AAQ3P127"/>
<sequence>MLLPLSGFELSLSLFCKKGAKWVSFERFFKTSRGFTFLSSHFAIPRCPCVVSCKLHLQFAMRFCMSVLGVSSVADFFLFPVVVSSLSSLVMATVYIVLFLAILSGVSIEHTVLWILGRLLGF</sequence>
<keyword evidence="3" id="KW-1185">Reference proteome</keyword>
<keyword evidence="1" id="KW-1133">Transmembrane helix</keyword>
<evidence type="ECO:0000256" key="1">
    <source>
        <dbReference type="SAM" id="Phobius"/>
    </source>
</evidence>
<keyword evidence="1" id="KW-0472">Membrane</keyword>
<gene>
    <name evidence="2" type="ORF">V8G54_007106</name>
</gene>
<feature type="transmembrane region" description="Helical" evidence="1">
    <location>
        <begin position="89"/>
        <end position="116"/>
    </location>
</feature>